<dbReference type="GeneID" id="95570689"/>
<dbReference type="RefSeq" id="WP_008079674.1">
    <property type="nucleotide sequence ID" value="NZ_AEVT01000098.1"/>
</dbReference>
<dbReference type="EMBL" id="AEVT01000098">
    <property type="protein sequence ID" value="EGA68775.1"/>
    <property type="molecule type" value="Genomic_DNA"/>
</dbReference>
<dbReference type="Pfam" id="PF00031">
    <property type="entry name" value="Cystatin"/>
    <property type="match status" value="1"/>
</dbReference>
<sequence>MNKTILTSAFVLASLVGCSQHTEPAPVTQNVKPMCISKSMPGGWSQSEITPEVEQAVVTVISQMNSSSKLKQINDVRTQVVNGVNYAIEFTLENGEVWNTVVFRNLRNDYMIEQIAKQGPLCPK</sequence>
<comment type="caution">
    <text evidence="2">The sequence shown here is derived from an EMBL/GenBank/DDBJ whole genome shotgun (WGS) entry which is preliminary data.</text>
</comment>
<dbReference type="SUPFAM" id="SSF54403">
    <property type="entry name" value="Cystatin/monellin"/>
    <property type="match status" value="1"/>
</dbReference>
<dbReference type="Proteomes" id="UP000006228">
    <property type="component" value="Unassembled WGS sequence"/>
</dbReference>
<dbReference type="eggNOG" id="COG1574">
    <property type="taxonomic scope" value="Bacteria"/>
</dbReference>
<reference evidence="2 3" key="1">
    <citation type="journal article" date="2012" name="Int. J. Syst. Evol. Microbiol.">
        <title>Vibrio caribbeanicus sp. nov., isolated from the marine sponge Scleritoderma cyanea.</title>
        <authorList>
            <person name="Hoffmann M."/>
            <person name="Monday S.R."/>
            <person name="Allard M.W."/>
            <person name="Strain E.A."/>
            <person name="Whittaker P."/>
            <person name="Naum M."/>
            <person name="McCarthy P.J."/>
            <person name="Lopez J.V."/>
            <person name="Fischer M."/>
            <person name="Brown E.W."/>
        </authorList>
    </citation>
    <scope>NUCLEOTIDE SEQUENCE [LARGE SCALE GENOMIC DNA]</scope>
    <source>
        <strain evidence="3">DSMZ 21326</strain>
    </source>
</reference>
<gene>
    <name evidence="2" type="ORF">VISI1226_10617</name>
</gene>
<dbReference type="PROSITE" id="PS51257">
    <property type="entry name" value="PROKAR_LIPOPROTEIN"/>
    <property type="match status" value="1"/>
</dbReference>
<dbReference type="Gene3D" id="3.10.450.10">
    <property type="match status" value="1"/>
</dbReference>
<dbReference type="InterPro" id="IPR046350">
    <property type="entry name" value="Cystatin_sf"/>
</dbReference>
<organism evidence="2 3">
    <name type="scientific">Vibrio sinaloensis DSM 21326</name>
    <dbReference type="NCBI Taxonomy" id="945550"/>
    <lineage>
        <taxon>Bacteria</taxon>
        <taxon>Pseudomonadati</taxon>
        <taxon>Pseudomonadota</taxon>
        <taxon>Gammaproteobacteria</taxon>
        <taxon>Vibrionales</taxon>
        <taxon>Vibrionaceae</taxon>
        <taxon>Vibrio</taxon>
        <taxon>Vibrio oreintalis group</taxon>
    </lineage>
</organism>
<proteinExistence type="predicted"/>
<evidence type="ECO:0000259" key="1">
    <source>
        <dbReference type="Pfam" id="PF00031"/>
    </source>
</evidence>
<dbReference type="AlphaFoldDB" id="E8MAU5"/>
<accession>E8MAU5</accession>
<evidence type="ECO:0000313" key="2">
    <source>
        <dbReference type="EMBL" id="EGA68775.1"/>
    </source>
</evidence>
<evidence type="ECO:0000313" key="3">
    <source>
        <dbReference type="Proteomes" id="UP000006228"/>
    </source>
</evidence>
<protein>
    <recommendedName>
        <fullName evidence="1">Cystatin domain-containing protein</fullName>
    </recommendedName>
</protein>
<feature type="domain" description="Cystatin" evidence="1">
    <location>
        <begin position="50"/>
        <end position="99"/>
    </location>
</feature>
<dbReference type="InterPro" id="IPR000010">
    <property type="entry name" value="Cystatin_dom"/>
</dbReference>
<dbReference type="GO" id="GO:0004869">
    <property type="term" value="F:cysteine-type endopeptidase inhibitor activity"/>
    <property type="evidence" value="ECO:0007669"/>
    <property type="project" value="InterPro"/>
</dbReference>
<dbReference type="OrthoDB" id="6196402at2"/>
<name>E8MAU5_PHOS4</name>